<comment type="caution">
    <text evidence="1">The sequence shown here is derived from an EMBL/GenBank/DDBJ whole genome shotgun (WGS) entry which is preliminary data.</text>
</comment>
<reference evidence="1 2" key="1">
    <citation type="submission" date="2020-11" db="EMBL/GenBank/DDBJ databases">
        <title>Vibrio nitrifigilis sp. nov., a marine nitrogen-fixing bacterium isolated from the lagoon sediment of an islet inside an atoll.</title>
        <authorList>
            <person name="Wang L.-T."/>
            <person name="Shieh W.Y."/>
        </authorList>
    </citation>
    <scope>NUCLEOTIDE SEQUENCE [LARGE SCALE GENOMIC DNA]</scope>
    <source>
        <strain evidence="1 2">NFV-1</strain>
    </source>
</reference>
<dbReference type="Proteomes" id="UP000597206">
    <property type="component" value="Unassembled WGS sequence"/>
</dbReference>
<keyword evidence="2" id="KW-1185">Reference proteome</keyword>
<dbReference type="RefSeq" id="WP_196123042.1">
    <property type="nucleotide sequence ID" value="NZ_JADPMR010000001.1"/>
</dbReference>
<name>A0ABS0GD35_9VIBR</name>
<evidence type="ECO:0000313" key="1">
    <source>
        <dbReference type="EMBL" id="MBF9000328.1"/>
    </source>
</evidence>
<gene>
    <name evidence="1" type="ORF">I1A42_07125</name>
</gene>
<accession>A0ABS0GD35</accession>
<proteinExistence type="predicted"/>
<protein>
    <submittedName>
        <fullName evidence="1">Uncharacterized protein</fullName>
    </submittedName>
</protein>
<organism evidence="1 2">
    <name type="scientific">Vibrio nitrifigilis</name>
    <dbReference type="NCBI Taxonomy" id="2789781"/>
    <lineage>
        <taxon>Bacteria</taxon>
        <taxon>Pseudomonadati</taxon>
        <taxon>Pseudomonadota</taxon>
        <taxon>Gammaproteobacteria</taxon>
        <taxon>Vibrionales</taxon>
        <taxon>Vibrionaceae</taxon>
        <taxon>Vibrio</taxon>
    </lineage>
</organism>
<evidence type="ECO:0000313" key="2">
    <source>
        <dbReference type="Proteomes" id="UP000597206"/>
    </source>
</evidence>
<sequence>MWEKNQSNIVTVRIINAVVILIGDNKGKEIVAFGFSFRYVSTCNEYVFYSG</sequence>
<dbReference type="EMBL" id="JADPMR010000001">
    <property type="protein sequence ID" value="MBF9000328.1"/>
    <property type="molecule type" value="Genomic_DNA"/>
</dbReference>